<dbReference type="NCBIfam" id="TIGR01646">
    <property type="entry name" value="vgr_GE"/>
    <property type="match status" value="1"/>
</dbReference>
<evidence type="ECO:0000259" key="5">
    <source>
        <dbReference type="Pfam" id="PF13296"/>
    </source>
</evidence>
<dbReference type="EMBL" id="AWGA01000135">
    <property type="protein sequence ID" value="TEA26226.1"/>
    <property type="molecule type" value="Genomic_DNA"/>
</dbReference>
<dbReference type="Pfam" id="PF13296">
    <property type="entry name" value="T6SS_Vgr"/>
    <property type="match status" value="1"/>
</dbReference>
<organism evidence="6 7">
    <name type="scientific">Candidatus Schmidhempelia bombi str. Bimp</name>
    <dbReference type="NCBI Taxonomy" id="1387197"/>
    <lineage>
        <taxon>Bacteria</taxon>
        <taxon>Pseudomonadati</taxon>
        <taxon>Pseudomonadota</taxon>
        <taxon>Gammaproteobacteria</taxon>
        <taxon>Orbales</taxon>
        <taxon>Orbaceae</taxon>
        <taxon>Candidatus Schmidhempelia</taxon>
    </lineage>
</organism>
<dbReference type="Pfam" id="PF05954">
    <property type="entry name" value="Phage_GPD"/>
    <property type="match status" value="1"/>
</dbReference>
<keyword evidence="7" id="KW-1185">Reference proteome</keyword>
<evidence type="ECO:0000313" key="7">
    <source>
        <dbReference type="Proteomes" id="UP000506160"/>
    </source>
</evidence>
<dbReference type="InterPro" id="IPR006531">
    <property type="entry name" value="Gp5/Vgr_OB"/>
</dbReference>
<dbReference type="InterPro" id="IPR017847">
    <property type="entry name" value="T6SS_RhsGE_Vgr_subset"/>
</dbReference>
<evidence type="ECO:0000313" key="6">
    <source>
        <dbReference type="EMBL" id="TEA26226.1"/>
    </source>
</evidence>
<dbReference type="Proteomes" id="UP000506160">
    <property type="component" value="Unassembled WGS sequence"/>
</dbReference>
<sequence length="841" mass="94433">MFNISDINQIHNVLSVHDYTLHISGNQVPLSVLSVTGEERLNQPWRYEITFTTGDKQLQAEALLTRAATFIFHPKPEQIPFLTELSLLTLQTLPRTLYGVITAFSQLATNREEARYKVVLTSRLALLGLQHYSAIYQHQSVIAVVEQLLRKHGFTGVDYRLALSQSYPSREFITQWQESDLAFIQRILADIGVWFRFEIDKEHNCEVLVISDTEQGFATSHSIVYKPTSGMDDGGEASVWDLQLQSSTVPQLVQVQDYNYRRSGNTLLAQTNSQPEDRTTYGHHYHYGAHYKQQGDEDEVESGAWYSAIRHQQHISQQQIIKGKSNQYSLAPGQRIIIKSAPLAQDISEGIIILSTQGRGNRTDSYEIEFTALPFNVLKPYRPEVISSPKISGTLPARITSPNNDTYGYIDTQGRYRVKFNFDLSEWKNGEESLWLRLAKPYAGEQYGFHFPLITGTEVAIAFTEGNPNRPYIAYALHDSCHPDHVSTINKHRNVIRTAANNKLRMDDKRGEEHIKLATEYGKSQLNLGHLVDKNKQLRGHGFELRTDEWGAIRTAKGLFISTDAQPEAQGQQLDMQQANQQLQQALELVSHLQQAAEHAKAELADLKAQKQLLTESLTELKEATMLFSSPKGIAQVTPKSIQLSAGENLIMTSQHHADINILKKFTLAAGEVISLFAQKFGIKLLAYHGKVDIQAQNDDMGLMASKDITISSQQGRVVISSPNELILNGGGAYIRLAGKSVEIGAEDTIDNKTAVWKKTGPKSISVLTNEQSNPTYTLKSQLRWQHDNSLVKNHKVRIVRADKTEIHTMTDDKGLLPPQHSLFVEPVTIIIDPDNNEAGK</sequence>
<reference evidence="6 7" key="1">
    <citation type="journal article" date="2014" name="Appl. Environ. Microbiol.">
        <title>Genomic features of a bumble bee symbiont reflect its host environment.</title>
        <authorList>
            <person name="Martinson V.G."/>
            <person name="Magoc T."/>
            <person name="Koch H."/>
            <person name="Salzberg S.L."/>
            <person name="Moran N.A."/>
        </authorList>
    </citation>
    <scope>NUCLEOTIDE SEQUENCE [LARGE SCALE GENOMIC DNA]</scope>
    <source>
        <strain evidence="6 7">Bimp</strain>
    </source>
</reference>
<comment type="similarity">
    <text evidence="1">Belongs to the VgrG protein family.</text>
</comment>
<dbReference type="Pfam" id="PF10106">
    <property type="entry name" value="DUF2345"/>
    <property type="match status" value="1"/>
</dbReference>
<accession>A0AB94IA20</accession>
<dbReference type="AlphaFoldDB" id="A0AB94IA20"/>
<comment type="caution">
    <text evidence="6">The sequence shown here is derived from an EMBL/GenBank/DDBJ whole genome shotgun (WGS) entry which is preliminary data.</text>
</comment>
<feature type="domain" description="DUF2345" evidence="4">
    <location>
        <begin position="616"/>
        <end position="763"/>
    </location>
</feature>
<keyword evidence="2" id="KW-0175">Coiled coil</keyword>
<dbReference type="Gene3D" id="2.30.110.50">
    <property type="match status" value="1"/>
</dbReference>
<name>A0AB94IA20_9GAMM</name>
<feature type="coiled-coil region" evidence="2">
    <location>
        <begin position="569"/>
        <end position="624"/>
    </location>
</feature>
<dbReference type="NCBIfam" id="TIGR03361">
    <property type="entry name" value="VI_Rhs_Vgr"/>
    <property type="match status" value="1"/>
</dbReference>
<feature type="domain" description="Putative type VI secretion system Rhs element associated Vgr" evidence="5">
    <location>
        <begin position="496"/>
        <end position="597"/>
    </location>
</feature>
<dbReference type="Gene3D" id="2.40.50.230">
    <property type="entry name" value="Gp5 N-terminal domain"/>
    <property type="match status" value="1"/>
</dbReference>
<dbReference type="Gene3D" id="3.55.50.10">
    <property type="entry name" value="Baseplate protein-like domains"/>
    <property type="match status" value="1"/>
</dbReference>
<dbReference type="SUPFAM" id="SSF69279">
    <property type="entry name" value="Phage tail proteins"/>
    <property type="match status" value="2"/>
</dbReference>
<dbReference type="InterPro" id="IPR006533">
    <property type="entry name" value="T6SS_Vgr_RhsGE"/>
</dbReference>
<evidence type="ECO:0000256" key="1">
    <source>
        <dbReference type="ARBA" id="ARBA00005558"/>
    </source>
</evidence>
<dbReference type="RefSeq" id="WP_133459501.1">
    <property type="nucleotide sequence ID" value="NZ_AWGA01000135.1"/>
</dbReference>
<evidence type="ECO:0000259" key="4">
    <source>
        <dbReference type="Pfam" id="PF10106"/>
    </source>
</evidence>
<dbReference type="Gene3D" id="4.10.220.110">
    <property type="match status" value="1"/>
</dbReference>
<dbReference type="Pfam" id="PF04717">
    <property type="entry name" value="Phage_base_V"/>
    <property type="match status" value="1"/>
</dbReference>
<evidence type="ECO:0000259" key="3">
    <source>
        <dbReference type="Pfam" id="PF04717"/>
    </source>
</evidence>
<feature type="domain" description="Gp5/Type VI secretion system Vgr protein OB-fold" evidence="3">
    <location>
        <begin position="411"/>
        <end position="477"/>
    </location>
</feature>
<dbReference type="SUPFAM" id="SSF69255">
    <property type="entry name" value="gp5 N-terminal domain-like"/>
    <property type="match status" value="1"/>
</dbReference>
<dbReference type="InterPro" id="IPR028244">
    <property type="entry name" value="T6SS_Rhs_Vgr_dom"/>
</dbReference>
<evidence type="ECO:0000256" key="2">
    <source>
        <dbReference type="SAM" id="Coils"/>
    </source>
</evidence>
<proteinExistence type="inferred from homology"/>
<dbReference type="InterPro" id="IPR037026">
    <property type="entry name" value="Vgr_OB-fold_dom_sf"/>
</dbReference>
<dbReference type="InterPro" id="IPR018769">
    <property type="entry name" value="VgrG2_DUF2345"/>
</dbReference>
<protein>
    <submittedName>
        <fullName evidence="6">Type VI secretion system tip protein VgrG</fullName>
    </submittedName>
</protein>
<gene>
    <name evidence="6" type="ORF">O970_09755</name>
</gene>